<keyword evidence="10" id="KW-0030">Aminoacyl-tRNA synthetase</keyword>
<evidence type="ECO:0000256" key="14">
    <source>
        <dbReference type="NCBIfam" id="TIGR00414"/>
    </source>
</evidence>
<dbReference type="Proteomes" id="UP000597444">
    <property type="component" value="Unassembled WGS sequence"/>
</dbReference>
<dbReference type="PIRSF" id="PIRSF001529">
    <property type="entry name" value="Ser-tRNA-synth_IIa"/>
    <property type="match status" value="1"/>
</dbReference>
<comment type="caution">
    <text evidence="17">The sequence shown here is derived from an EMBL/GenBank/DDBJ whole genome shotgun (WGS) entry which is preliminary data.</text>
</comment>
<sequence>MYTRLVMLSLDFICQNPHIVREALRLRGDTRNIDEILRLAEQRRGLITRQDGLYASLKQLKEAARTASTEQRSALNQQIKVVGQDIRRIELQSSDVDTRLQLLMLSLPNLPQQSVPNADEQASDQELGHWGERTIFHFTPQGHWDLGQRLDMIDVTGGSKIAGSRFVALKGMGARLERALISFMLDIHTREHGYTEIMPPYLVRQAAMIAAGQLPSFEDQAYICSIDEVFLNPTAEVPLVGLHSDTILTREELPLRYAASATSFRRDAGSGSQQKRGLLSLHQFNMVELFQLVVPEESNDTLERMVFHVERILRLLELPYRVMGLSASNLPFAAARTIDLEVWMPGSDYYVQVSSVSNCEAFQARRAHIKFRPNNTARAEYVHTLSASGLIVGRTMAAILEVYQQADGSIIVPKVLRPYMNTALLSPARTDVK</sequence>
<evidence type="ECO:0000313" key="17">
    <source>
        <dbReference type="EMBL" id="GHO91778.1"/>
    </source>
</evidence>
<keyword evidence="9" id="KW-0648">Protein biosynthesis</keyword>
<evidence type="ECO:0000256" key="7">
    <source>
        <dbReference type="ARBA" id="ARBA00022741"/>
    </source>
</evidence>
<dbReference type="InterPro" id="IPR006195">
    <property type="entry name" value="aa-tRNA-synth_II"/>
</dbReference>
<evidence type="ECO:0000313" key="18">
    <source>
        <dbReference type="Proteomes" id="UP000597444"/>
    </source>
</evidence>
<reference evidence="17" key="1">
    <citation type="submission" date="2020-10" db="EMBL/GenBank/DDBJ databases">
        <title>Taxonomic study of unclassified bacteria belonging to the class Ktedonobacteria.</title>
        <authorList>
            <person name="Yabe S."/>
            <person name="Wang C.M."/>
            <person name="Zheng Y."/>
            <person name="Sakai Y."/>
            <person name="Cavaletti L."/>
            <person name="Monciardini P."/>
            <person name="Donadio S."/>
        </authorList>
    </citation>
    <scope>NUCLEOTIDE SEQUENCE</scope>
    <source>
        <strain evidence="17">ID150040</strain>
    </source>
</reference>
<dbReference type="CDD" id="cd00770">
    <property type="entry name" value="SerRS_core"/>
    <property type="match status" value="1"/>
</dbReference>
<evidence type="ECO:0000256" key="2">
    <source>
        <dbReference type="ARBA" id="ARBA00005045"/>
    </source>
</evidence>
<dbReference type="InterPro" id="IPR002314">
    <property type="entry name" value="aa-tRNA-synt_IIb"/>
</dbReference>
<dbReference type="PROSITE" id="PS50862">
    <property type="entry name" value="AA_TRNA_LIGASE_II"/>
    <property type="match status" value="1"/>
</dbReference>
<dbReference type="InterPro" id="IPR015866">
    <property type="entry name" value="Ser-tRNA-synth_1_N"/>
</dbReference>
<evidence type="ECO:0000256" key="1">
    <source>
        <dbReference type="ARBA" id="ARBA00004496"/>
    </source>
</evidence>
<dbReference type="InterPro" id="IPR045864">
    <property type="entry name" value="aa-tRNA-synth_II/BPL/LPL"/>
</dbReference>
<dbReference type="InterPro" id="IPR042103">
    <property type="entry name" value="SerRS_1_N_sf"/>
</dbReference>
<name>A0A8J3N0R0_9CHLR</name>
<dbReference type="Gene3D" id="1.10.287.40">
    <property type="entry name" value="Serine-tRNA synthetase, tRNA binding domain"/>
    <property type="match status" value="1"/>
</dbReference>
<keyword evidence="8" id="KW-0067">ATP-binding</keyword>
<dbReference type="GO" id="GO:0005524">
    <property type="term" value="F:ATP binding"/>
    <property type="evidence" value="ECO:0007669"/>
    <property type="project" value="UniProtKB-KW"/>
</dbReference>
<dbReference type="Pfam" id="PF02403">
    <property type="entry name" value="Seryl_tRNA_N"/>
    <property type="match status" value="1"/>
</dbReference>
<feature type="binding site" evidence="15">
    <location>
        <position position="288"/>
    </location>
    <ligand>
        <name>L-serine</name>
        <dbReference type="ChEBI" id="CHEBI:33384"/>
    </ligand>
</feature>
<evidence type="ECO:0000256" key="13">
    <source>
        <dbReference type="ARBA" id="ARBA00048823"/>
    </source>
</evidence>
<keyword evidence="7" id="KW-0547">Nucleotide-binding</keyword>
<comment type="catalytic activity">
    <reaction evidence="13">
        <text>tRNA(Ser) + L-serine + ATP = L-seryl-tRNA(Ser) + AMP + diphosphate + H(+)</text>
        <dbReference type="Rhea" id="RHEA:12292"/>
        <dbReference type="Rhea" id="RHEA-COMP:9669"/>
        <dbReference type="Rhea" id="RHEA-COMP:9703"/>
        <dbReference type="ChEBI" id="CHEBI:15378"/>
        <dbReference type="ChEBI" id="CHEBI:30616"/>
        <dbReference type="ChEBI" id="CHEBI:33019"/>
        <dbReference type="ChEBI" id="CHEBI:33384"/>
        <dbReference type="ChEBI" id="CHEBI:78442"/>
        <dbReference type="ChEBI" id="CHEBI:78533"/>
        <dbReference type="ChEBI" id="CHEBI:456215"/>
        <dbReference type="EC" id="6.1.1.11"/>
    </reaction>
</comment>
<evidence type="ECO:0000256" key="3">
    <source>
        <dbReference type="ARBA" id="ARBA00010728"/>
    </source>
</evidence>
<dbReference type="GO" id="GO:0005737">
    <property type="term" value="C:cytoplasm"/>
    <property type="evidence" value="ECO:0007669"/>
    <property type="project" value="UniProtKB-SubCell"/>
</dbReference>
<evidence type="ECO:0000256" key="15">
    <source>
        <dbReference type="PIRSR" id="PIRSR001529-1"/>
    </source>
</evidence>
<dbReference type="Gene3D" id="3.30.930.10">
    <property type="entry name" value="Bira Bifunctional Protein, Domain 2"/>
    <property type="match status" value="1"/>
</dbReference>
<comment type="subcellular location">
    <subcellularLocation>
        <location evidence="1">Cytoplasm</location>
    </subcellularLocation>
</comment>
<feature type="domain" description="Aminoacyl-transfer RNA synthetases class-II family profile" evidence="16">
    <location>
        <begin position="141"/>
        <end position="413"/>
    </location>
</feature>
<evidence type="ECO:0000256" key="10">
    <source>
        <dbReference type="ARBA" id="ARBA00023146"/>
    </source>
</evidence>
<keyword evidence="5" id="KW-0963">Cytoplasm</keyword>
<keyword evidence="18" id="KW-1185">Reference proteome</keyword>
<accession>A0A8J3N0R0</accession>
<evidence type="ECO:0000256" key="5">
    <source>
        <dbReference type="ARBA" id="ARBA00022490"/>
    </source>
</evidence>
<evidence type="ECO:0000256" key="6">
    <source>
        <dbReference type="ARBA" id="ARBA00022598"/>
    </source>
</evidence>
<comment type="pathway">
    <text evidence="2">Aminoacyl-tRNA biosynthesis; selenocysteinyl-tRNA(Sec) biosynthesis; L-seryl-tRNA(Sec) from L-serine and tRNA(Sec): step 1/1.</text>
</comment>
<evidence type="ECO:0000259" key="16">
    <source>
        <dbReference type="PROSITE" id="PS50862"/>
    </source>
</evidence>
<dbReference type="InterPro" id="IPR033729">
    <property type="entry name" value="SerRS_core"/>
</dbReference>
<dbReference type="EC" id="6.1.1.11" evidence="4 14"/>
<dbReference type="RefSeq" id="WP_236064858.1">
    <property type="nucleotide sequence ID" value="NZ_BNJK01000001.1"/>
</dbReference>
<dbReference type="PANTHER" id="PTHR43697:SF1">
    <property type="entry name" value="SERINE--TRNA LIGASE"/>
    <property type="match status" value="1"/>
</dbReference>
<evidence type="ECO:0000256" key="9">
    <source>
        <dbReference type="ARBA" id="ARBA00022917"/>
    </source>
</evidence>
<dbReference type="Pfam" id="PF00587">
    <property type="entry name" value="tRNA-synt_2b"/>
    <property type="match status" value="1"/>
</dbReference>
<dbReference type="InterPro" id="IPR010978">
    <property type="entry name" value="tRNA-bd_arm"/>
</dbReference>
<evidence type="ECO:0000256" key="8">
    <source>
        <dbReference type="ARBA" id="ARBA00022840"/>
    </source>
</evidence>
<dbReference type="GO" id="GO:0004828">
    <property type="term" value="F:serine-tRNA ligase activity"/>
    <property type="evidence" value="ECO:0007669"/>
    <property type="project" value="UniProtKB-UniRule"/>
</dbReference>
<dbReference type="AlphaFoldDB" id="A0A8J3N0R0"/>
<feature type="binding site" evidence="15">
    <location>
        <position position="234"/>
    </location>
    <ligand>
        <name>L-serine</name>
        <dbReference type="ChEBI" id="CHEBI:33384"/>
    </ligand>
</feature>
<dbReference type="PRINTS" id="PR00981">
    <property type="entry name" value="TRNASYNTHSER"/>
</dbReference>
<protein>
    <recommendedName>
        <fullName evidence="11 14">Serine--tRNA ligase</fullName>
        <ecNumber evidence="4 14">6.1.1.11</ecNumber>
    </recommendedName>
</protein>
<dbReference type="EMBL" id="BNJK01000001">
    <property type="protein sequence ID" value="GHO91778.1"/>
    <property type="molecule type" value="Genomic_DNA"/>
</dbReference>
<comment type="similarity">
    <text evidence="3">Belongs to the class-II aminoacyl-tRNA synthetase family. Type-1 seryl-tRNA synthetase subfamily.</text>
</comment>
<keyword evidence="6 17" id="KW-0436">Ligase</keyword>
<dbReference type="SUPFAM" id="SSF55681">
    <property type="entry name" value="Class II aaRS and biotin synthetases"/>
    <property type="match status" value="1"/>
</dbReference>
<evidence type="ECO:0000256" key="4">
    <source>
        <dbReference type="ARBA" id="ARBA00012840"/>
    </source>
</evidence>
<dbReference type="PANTHER" id="PTHR43697">
    <property type="entry name" value="SERYL-TRNA SYNTHETASE"/>
    <property type="match status" value="1"/>
</dbReference>
<gene>
    <name evidence="17" type="primary">serS_1</name>
    <name evidence="17" type="ORF">KSF_018260</name>
</gene>
<organism evidence="17 18">
    <name type="scientific">Reticulibacter mediterranei</name>
    <dbReference type="NCBI Taxonomy" id="2778369"/>
    <lineage>
        <taxon>Bacteria</taxon>
        <taxon>Bacillati</taxon>
        <taxon>Chloroflexota</taxon>
        <taxon>Ktedonobacteria</taxon>
        <taxon>Ktedonobacterales</taxon>
        <taxon>Reticulibacteraceae</taxon>
        <taxon>Reticulibacter</taxon>
    </lineage>
</organism>
<evidence type="ECO:0000256" key="11">
    <source>
        <dbReference type="ARBA" id="ARBA00039158"/>
    </source>
</evidence>
<feature type="binding site" evidence="15">
    <location>
        <position position="265"/>
    </location>
    <ligand>
        <name>L-serine</name>
        <dbReference type="ChEBI" id="CHEBI:33384"/>
    </ligand>
</feature>
<dbReference type="SUPFAM" id="SSF46589">
    <property type="entry name" value="tRNA-binding arm"/>
    <property type="match status" value="1"/>
</dbReference>
<dbReference type="InterPro" id="IPR002317">
    <property type="entry name" value="Ser-tRNA-ligase_type_1"/>
</dbReference>
<proteinExistence type="inferred from homology"/>
<dbReference type="GO" id="GO:0006434">
    <property type="term" value="P:seryl-tRNA aminoacylation"/>
    <property type="evidence" value="ECO:0007669"/>
    <property type="project" value="UniProtKB-UniRule"/>
</dbReference>
<comment type="catalytic activity">
    <reaction evidence="12">
        <text>tRNA(Sec) + L-serine + ATP = L-seryl-tRNA(Sec) + AMP + diphosphate + H(+)</text>
        <dbReference type="Rhea" id="RHEA:42580"/>
        <dbReference type="Rhea" id="RHEA-COMP:9742"/>
        <dbReference type="Rhea" id="RHEA-COMP:10128"/>
        <dbReference type="ChEBI" id="CHEBI:15378"/>
        <dbReference type="ChEBI" id="CHEBI:30616"/>
        <dbReference type="ChEBI" id="CHEBI:33019"/>
        <dbReference type="ChEBI" id="CHEBI:33384"/>
        <dbReference type="ChEBI" id="CHEBI:78442"/>
        <dbReference type="ChEBI" id="CHEBI:78533"/>
        <dbReference type="ChEBI" id="CHEBI:456215"/>
        <dbReference type="EC" id="6.1.1.11"/>
    </reaction>
</comment>
<dbReference type="NCBIfam" id="TIGR00414">
    <property type="entry name" value="serS"/>
    <property type="match status" value="1"/>
</dbReference>
<evidence type="ECO:0000256" key="12">
    <source>
        <dbReference type="ARBA" id="ARBA00047929"/>
    </source>
</evidence>